<evidence type="ECO:0000256" key="2">
    <source>
        <dbReference type="ARBA" id="ARBA00022670"/>
    </source>
</evidence>
<evidence type="ECO:0000256" key="6">
    <source>
        <dbReference type="ARBA" id="ARBA00023049"/>
    </source>
</evidence>
<evidence type="ECO:0000256" key="4">
    <source>
        <dbReference type="ARBA" id="ARBA00022801"/>
    </source>
</evidence>
<dbReference type="Proteomes" id="UP000236884">
    <property type="component" value="Chromosome"/>
</dbReference>
<keyword evidence="2" id="KW-0645">Protease</keyword>
<evidence type="ECO:0000256" key="1">
    <source>
        <dbReference type="ARBA" id="ARBA00001947"/>
    </source>
</evidence>
<dbReference type="SUPFAM" id="SSF51261">
    <property type="entry name" value="Duplicated hybrid motif"/>
    <property type="match status" value="1"/>
</dbReference>
<evidence type="ECO:0000256" key="5">
    <source>
        <dbReference type="ARBA" id="ARBA00022833"/>
    </source>
</evidence>
<dbReference type="InterPro" id="IPR016047">
    <property type="entry name" value="M23ase_b-sheet_dom"/>
</dbReference>
<dbReference type="GO" id="GO:0006508">
    <property type="term" value="P:proteolysis"/>
    <property type="evidence" value="ECO:0007669"/>
    <property type="project" value="UniProtKB-KW"/>
</dbReference>
<gene>
    <name evidence="10" type="primary">mepM_2</name>
    <name evidence="10" type="ORF">GJW-30_1_03407</name>
</gene>
<dbReference type="RefSeq" id="WP_245408542.1">
    <property type="nucleotide sequence ID" value="NZ_AP014946.1"/>
</dbReference>
<dbReference type="AlphaFoldDB" id="A0A0S3PY47"/>
<dbReference type="KEGG" id="vgo:GJW-30_1_03407"/>
<dbReference type="PANTHER" id="PTHR21666">
    <property type="entry name" value="PEPTIDASE-RELATED"/>
    <property type="match status" value="1"/>
</dbReference>
<dbReference type="EMBL" id="AP014946">
    <property type="protein sequence ID" value="BAT60857.1"/>
    <property type="molecule type" value="Genomic_DNA"/>
</dbReference>
<feature type="domain" description="M23ase beta-sheet core" evidence="9">
    <location>
        <begin position="316"/>
        <end position="410"/>
    </location>
</feature>
<evidence type="ECO:0000313" key="10">
    <source>
        <dbReference type="EMBL" id="BAT60857.1"/>
    </source>
</evidence>
<dbReference type="GO" id="GO:0046872">
    <property type="term" value="F:metal ion binding"/>
    <property type="evidence" value="ECO:0007669"/>
    <property type="project" value="UniProtKB-KW"/>
</dbReference>
<keyword evidence="7" id="KW-0175">Coiled coil</keyword>
<keyword evidence="11" id="KW-1185">Reference proteome</keyword>
<dbReference type="FunFam" id="2.70.70.10:FF:000006">
    <property type="entry name" value="M23 family peptidase"/>
    <property type="match status" value="1"/>
</dbReference>
<reference evidence="10 11" key="1">
    <citation type="submission" date="2015-08" db="EMBL/GenBank/DDBJ databases">
        <title>Investigation of the bacterial diversity of lava forest soil.</title>
        <authorList>
            <person name="Lee J.S."/>
        </authorList>
    </citation>
    <scope>NUCLEOTIDE SEQUENCE [LARGE SCALE GENOMIC DNA]</scope>
    <source>
        <strain evidence="10 11">GJW-30</strain>
    </source>
</reference>
<name>A0A0S3PY47_9BRAD</name>
<evidence type="ECO:0000313" key="11">
    <source>
        <dbReference type="Proteomes" id="UP000236884"/>
    </source>
</evidence>
<protein>
    <submittedName>
        <fullName evidence="10">Murein DD-endopeptidase MepM</fullName>
        <ecNumber evidence="10">3.4.24.-</ecNumber>
    </submittedName>
</protein>
<keyword evidence="8" id="KW-0812">Transmembrane</keyword>
<keyword evidence="6" id="KW-0482">Metalloprotease</keyword>
<dbReference type="Gene3D" id="2.70.70.10">
    <property type="entry name" value="Glucose Permease (Domain IIA)"/>
    <property type="match status" value="1"/>
</dbReference>
<feature type="transmembrane region" description="Helical" evidence="8">
    <location>
        <begin position="35"/>
        <end position="60"/>
    </location>
</feature>
<keyword evidence="5" id="KW-0862">Zinc</keyword>
<proteinExistence type="predicted"/>
<feature type="coiled-coil region" evidence="7">
    <location>
        <begin position="76"/>
        <end position="121"/>
    </location>
</feature>
<sequence length="424" mass="46014">MSYRVSQGESAPASFGRRQPYTIESGKRAFRVRPLTLWASASVIAAMTVWSVGSAAYFTFSDTIVSGMISQQSVMQRSYEDRIAALQAEMDRTTSRHLLDQEKMEQRVETLSRRQTTLETRASALSGLPDTAPARPHGRPLIGGGNTPAPMIEVPTPQPSTPTVLDRQSYLLDSPTPQARGKASTARISHAISRVEESLDRVETDQRSRLLALEDGYGAKALRLRGVLAEIGLDLRKIAPSESVNGLGGPFVPVPEKSDTGAFDRQLERVNLARNHLDRLSKTLHSVPLGRPLAGRLESSSGFGVRMDPFIRAYALHSGLDLRASTGEPVRVTAGGRVTNASWSGGYGRMVEVDHGNGLVTRYGHLSSISVTEDQIVKPGQVVGRVGSTGRSTGPHLHYETRIDGEPVDPVKFLRAGSRLNDKT</sequence>
<evidence type="ECO:0000256" key="8">
    <source>
        <dbReference type="SAM" id="Phobius"/>
    </source>
</evidence>
<keyword evidence="8" id="KW-1133">Transmembrane helix</keyword>
<comment type="cofactor">
    <cofactor evidence="1">
        <name>Zn(2+)</name>
        <dbReference type="ChEBI" id="CHEBI:29105"/>
    </cofactor>
</comment>
<keyword evidence="8" id="KW-0472">Membrane</keyword>
<dbReference type="Pfam" id="PF01551">
    <property type="entry name" value="Peptidase_M23"/>
    <property type="match status" value="1"/>
</dbReference>
<accession>A0A0S3PY47</accession>
<keyword evidence="3" id="KW-0479">Metal-binding</keyword>
<dbReference type="GO" id="GO:0004222">
    <property type="term" value="F:metalloendopeptidase activity"/>
    <property type="evidence" value="ECO:0007669"/>
    <property type="project" value="TreeGrafter"/>
</dbReference>
<dbReference type="InterPro" id="IPR050570">
    <property type="entry name" value="Cell_wall_metabolism_enzyme"/>
</dbReference>
<evidence type="ECO:0000256" key="3">
    <source>
        <dbReference type="ARBA" id="ARBA00022723"/>
    </source>
</evidence>
<organism evidence="10 11">
    <name type="scientific">Variibacter gotjawalensis</name>
    <dbReference type="NCBI Taxonomy" id="1333996"/>
    <lineage>
        <taxon>Bacteria</taxon>
        <taxon>Pseudomonadati</taxon>
        <taxon>Pseudomonadota</taxon>
        <taxon>Alphaproteobacteria</taxon>
        <taxon>Hyphomicrobiales</taxon>
        <taxon>Nitrobacteraceae</taxon>
        <taxon>Variibacter</taxon>
    </lineage>
</organism>
<evidence type="ECO:0000259" key="9">
    <source>
        <dbReference type="Pfam" id="PF01551"/>
    </source>
</evidence>
<dbReference type="InterPro" id="IPR011055">
    <property type="entry name" value="Dup_hybrid_motif"/>
</dbReference>
<evidence type="ECO:0000256" key="7">
    <source>
        <dbReference type="SAM" id="Coils"/>
    </source>
</evidence>
<dbReference type="CDD" id="cd12797">
    <property type="entry name" value="M23_peptidase"/>
    <property type="match status" value="1"/>
</dbReference>
<dbReference type="EC" id="3.4.24.-" evidence="10"/>
<dbReference type="PANTHER" id="PTHR21666:SF288">
    <property type="entry name" value="CELL DIVISION PROTEIN YTFB"/>
    <property type="match status" value="1"/>
</dbReference>
<keyword evidence="4 10" id="KW-0378">Hydrolase</keyword>